<reference evidence="2 3" key="1">
    <citation type="submission" date="2016-11" db="EMBL/GenBank/DDBJ databases">
        <title>Trade-off between light-utilization and light-protection in marine flavobacteria.</title>
        <authorList>
            <person name="Kumagai Y."/>
        </authorList>
    </citation>
    <scope>NUCLEOTIDE SEQUENCE [LARGE SCALE GENOMIC DNA]</scope>
    <source>
        <strain evidence="2 3">NBRC 107125</strain>
    </source>
</reference>
<evidence type="ECO:0000313" key="3">
    <source>
        <dbReference type="Proteomes" id="UP000193450"/>
    </source>
</evidence>
<proteinExistence type="predicted"/>
<dbReference type="Proteomes" id="UP000193450">
    <property type="component" value="Chromosome"/>
</dbReference>
<dbReference type="Gene3D" id="2.40.160.20">
    <property type="match status" value="1"/>
</dbReference>
<dbReference type="RefSeq" id="WP_085760162.1">
    <property type="nucleotide sequence ID" value="NZ_CP019343.1"/>
</dbReference>
<gene>
    <name evidence="2" type="ORF">BST96_18800</name>
</gene>
<dbReference type="SUPFAM" id="SSF56925">
    <property type="entry name" value="OMPA-like"/>
    <property type="match status" value="1"/>
</dbReference>
<dbReference type="KEGG" id="osg:BST96_18800"/>
<feature type="signal peptide" evidence="1">
    <location>
        <begin position="1"/>
        <end position="21"/>
    </location>
</feature>
<name>A0A1X9NHU3_9GAMM</name>
<sequence>MMFKNYTLLLALLAISHQAPAQDRFRLSLGSSVNDFNSEIRVDSKNLPAALPINLEKDLKFDDSVDIDWLAGYWRFSDKHRIQFEILPITRSARATLEDDIEFEDDIIKAGAFVKSDFDTTIYDINYMYSFYKTDKWELGATAGLYWMDVEVELEAAGDIQVRTRDGDGDISFQDDYKESEQAHAPLPLFGLSATYKILPNWEVGTGFRILDIEIGDYSGTFISFIASTNYFFSEHLGVGFSIGDFDLDVEADGSDYRGKFEWSYEGAQAYLSMRY</sequence>
<evidence type="ECO:0000313" key="2">
    <source>
        <dbReference type="EMBL" id="ARN75962.1"/>
    </source>
</evidence>
<accession>A0A1X9NHU3</accession>
<protein>
    <submittedName>
        <fullName evidence="2">Uncharacterized protein</fullName>
    </submittedName>
</protein>
<organism evidence="2 3">
    <name type="scientific">Oceanicoccus sagamiensis</name>
    <dbReference type="NCBI Taxonomy" id="716816"/>
    <lineage>
        <taxon>Bacteria</taxon>
        <taxon>Pseudomonadati</taxon>
        <taxon>Pseudomonadota</taxon>
        <taxon>Gammaproteobacteria</taxon>
        <taxon>Cellvibrionales</taxon>
        <taxon>Spongiibacteraceae</taxon>
        <taxon>Oceanicoccus</taxon>
    </lineage>
</organism>
<dbReference type="STRING" id="716816.BST96_18800"/>
<dbReference type="InterPro" id="IPR011250">
    <property type="entry name" value="OMP/PagP_B-barrel"/>
</dbReference>
<keyword evidence="3" id="KW-1185">Reference proteome</keyword>
<keyword evidence="1" id="KW-0732">Signal</keyword>
<evidence type="ECO:0000256" key="1">
    <source>
        <dbReference type="SAM" id="SignalP"/>
    </source>
</evidence>
<dbReference type="OrthoDB" id="5738254at2"/>
<dbReference type="AlphaFoldDB" id="A0A1X9NHU3"/>
<dbReference type="EMBL" id="CP019343">
    <property type="protein sequence ID" value="ARN75962.1"/>
    <property type="molecule type" value="Genomic_DNA"/>
</dbReference>
<feature type="chain" id="PRO_5013095607" evidence="1">
    <location>
        <begin position="22"/>
        <end position="276"/>
    </location>
</feature>